<dbReference type="RefSeq" id="XP_007513551.1">
    <property type="nucleotide sequence ID" value="XM_007513489.1"/>
</dbReference>
<protein>
    <submittedName>
        <fullName evidence="4">Uncharacterized protein</fullName>
    </submittedName>
</protein>
<organism evidence="4 5">
    <name type="scientific">Bathycoccus prasinos</name>
    <dbReference type="NCBI Taxonomy" id="41875"/>
    <lineage>
        <taxon>Eukaryota</taxon>
        <taxon>Viridiplantae</taxon>
        <taxon>Chlorophyta</taxon>
        <taxon>Mamiellophyceae</taxon>
        <taxon>Mamiellales</taxon>
        <taxon>Bathycoccaceae</taxon>
        <taxon>Bathycoccus</taxon>
    </lineage>
</organism>
<feature type="region of interest" description="Disordered" evidence="2">
    <location>
        <begin position="1"/>
        <end position="151"/>
    </location>
</feature>
<feature type="compositionally biased region" description="Basic and acidic residues" evidence="2">
    <location>
        <begin position="88"/>
        <end position="98"/>
    </location>
</feature>
<feature type="compositionally biased region" description="Basic and acidic residues" evidence="2">
    <location>
        <begin position="131"/>
        <end position="151"/>
    </location>
</feature>
<evidence type="ECO:0000313" key="4">
    <source>
        <dbReference type="EMBL" id="CCO16076.1"/>
    </source>
</evidence>
<dbReference type="InterPro" id="IPR039190">
    <property type="entry name" value="TTC14"/>
</dbReference>
<dbReference type="KEGG" id="bpg:Bathy04g01080"/>
<evidence type="ECO:0000256" key="1">
    <source>
        <dbReference type="SAM" id="Coils"/>
    </source>
</evidence>
<feature type="compositionally biased region" description="Polar residues" evidence="2">
    <location>
        <begin position="55"/>
        <end position="65"/>
    </location>
</feature>
<keyword evidence="1" id="KW-0175">Coiled coil</keyword>
<dbReference type="AlphaFoldDB" id="K8EDI9"/>
<keyword evidence="5" id="KW-1185">Reference proteome</keyword>
<feature type="region of interest" description="Disordered" evidence="2">
    <location>
        <begin position="241"/>
        <end position="288"/>
    </location>
</feature>
<keyword evidence="3" id="KW-0472">Membrane</keyword>
<evidence type="ECO:0000256" key="2">
    <source>
        <dbReference type="SAM" id="MobiDB-lite"/>
    </source>
</evidence>
<dbReference type="GeneID" id="19016133"/>
<evidence type="ECO:0000256" key="3">
    <source>
        <dbReference type="SAM" id="Phobius"/>
    </source>
</evidence>
<feature type="compositionally biased region" description="Basic residues" evidence="2">
    <location>
        <begin position="613"/>
        <end position="626"/>
    </location>
</feature>
<sequence>MGASSSRSSVPRWNTLHERGRGKEEADARGKETEENEDVEKGLCGCKKKKKTNAKYGSNHTNTIQSKEKTKKKKEENYDAIIGDENDEDRRRRSRYDGRSSQSVSSEDEDEVAKRLQYESLSAKTKKGTHGSKESSLKSSEKSSKKQLRKEKEQLAMNAKLYDLEKQEILATRKKLADEEELEKGRRMWLCSGSPWVSRVAVCVLLVLVVVLATILGTELHYYERGLAYFRGEEYIPPMAYDGGRSRRKKKNSRIDDEVEDEDDVELGENEEEEDDSEFDENFDKDGGAGAALSVNEREIKMAKKLMQKVRNSKTLPKDRKQVELRGLNETLTNLQIERVELLNEFDDSDDAKSSSSVAKVGLSGEMAKKIANKNRILENNDRDKTGAYYNANAPFRYPWGGTSPGTSHSDESSSSSKKGGLTEDVSEQDILRGQHFDADLRGNAMSREEVKLSVSDFIARLKEKEGVKGWSKNVRDTVASDDFAHRIARSMVNDVRGVSDDEDILWSHADDVALPENSDITEDDVLSRLELEKKLNAVEQSLAEEKGKDEWLARTAAKNSVDKFLNEADLRGRIESGEVDPEVLENLIEAVQQSEKSNIDTVNTVENDVMKKLHPAKKAKKKSSANKKNSDADDVQEEGEKPKESHPMSLDDLFDIPTDGLDTGGDDDDNETGSKKSKKKSIISSKNRSTSSSSSSSKKNAKKSSGGDMKKAKKGKEEEKVDSPSPPEDGKKGLLDEI</sequence>
<keyword evidence="3" id="KW-1133">Transmembrane helix</keyword>
<dbReference type="Proteomes" id="UP000198341">
    <property type="component" value="Chromosome 4"/>
</dbReference>
<feature type="region of interest" description="Disordered" evidence="2">
    <location>
        <begin position="600"/>
        <end position="739"/>
    </location>
</feature>
<feature type="compositionally biased region" description="Low complexity" evidence="2">
    <location>
        <begin position="683"/>
        <end position="708"/>
    </location>
</feature>
<feature type="compositionally biased region" description="Polar residues" evidence="2">
    <location>
        <begin position="1"/>
        <end position="12"/>
    </location>
</feature>
<feature type="compositionally biased region" description="Acidic residues" evidence="2">
    <location>
        <begin position="257"/>
        <end position="281"/>
    </location>
</feature>
<dbReference type="PANTHER" id="PTHR23184:SF9">
    <property type="entry name" value="TETRATRICOPEPTIDE REPEAT PROTEIN 14"/>
    <property type="match status" value="1"/>
</dbReference>
<name>K8EDI9_9CHLO</name>
<feature type="region of interest" description="Disordered" evidence="2">
    <location>
        <begin position="401"/>
        <end position="429"/>
    </location>
</feature>
<accession>K8EDI9</accession>
<dbReference type="PANTHER" id="PTHR23184">
    <property type="entry name" value="TETRATRICOPEPTIDE REPEAT PROTEIN 14"/>
    <property type="match status" value="1"/>
</dbReference>
<evidence type="ECO:0000313" key="5">
    <source>
        <dbReference type="Proteomes" id="UP000198341"/>
    </source>
</evidence>
<feature type="compositionally biased region" description="Low complexity" evidence="2">
    <location>
        <begin position="405"/>
        <end position="417"/>
    </location>
</feature>
<feature type="compositionally biased region" description="Basic and acidic residues" evidence="2">
    <location>
        <begin position="15"/>
        <end position="33"/>
    </location>
</feature>
<dbReference type="EMBL" id="FO082275">
    <property type="protein sequence ID" value="CCO16076.1"/>
    <property type="molecule type" value="Genomic_DNA"/>
</dbReference>
<keyword evidence="3" id="KW-0812">Transmembrane</keyword>
<feature type="transmembrane region" description="Helical" evidence="3">
    <location>
        <begin position="196"/>
        <end position="216"/>
    </location>
</feature>
<proteinExistence type="predicted"/>
<feature type="compositionally biased region" description="Basic and acidic residues" evidence="2">
    <location>
        <begin position="716"/>
        <end position="739"/>
    </location>
</feature>
<reference evidence="4 5" key="1">
    <citation type="submission" date="2011-10" db="EMBL/GenBank/DDBJ databases">
        <authorList>
            <person name="Genoscope - CEA"/>
        </authorList>
    </citation>
    <scope>NUCLEOTIDE SEQUENCE [LARGE SCALE GENOMIC DNA]</scope>
    <source>
        <strain evidence="4 5">RCC 1105</strain>
    </source>
</reference>
<feature type="coiled-coil region" evidence="1">
    <location>
        <begin position="318"/>
        <end position="345"/>
    </location>
</feature>
<gene>
    <name evidence="4" type="ORF">Bathy04g01080</name>
</gene>